<dbReference type="AlphaFoldDB" id="A0AAP0ERL6"/>
<accession>A0AAP0ERL6</accession>
<reference evidence="1 2" key="1">
    <citation type="submission" date="2024-01" db="EMBL/GenBank/DDBJ databases">
        <title>Genome assemblies of Stephania.</title>
        <authorList>
            <person name="Yang L."/>
        </authorList>
    </citation>
    <scope>NUCLEOTIDE SEQUENCE [LARGE SCALE GENOMIC DNA]</scope>
    <source>
        <strain evidence="1">YNDBR</strain>
        <tissue evidence="1">Leaf</tissue>
    </source>
</reference>
<proteinExistence type="predicted"/>
<protein>
    <recommendedName>
        <fullName evidence="3">Retrovirus-related Pol polyprotein from transposon TNT 1-94</fullName>
    </recommendedName>
</protein>
<gene>
    <name evidence="1" type="ORF">Syun_025410</name>
</gene>
<organism evidence="1 2">
    <name type="scientific">Stephania yunnanensis</name>
    <dbReference type="NCBI Taxonomy" id="152371"/>
    <lineage>
        <taxon>Eukaryota</taxon>
        <taxon>Viridiplantae</taxon>
        <taxon>Streptophyta</taxon>
        <taxon>Embryophyta</taxon>
        <taxon>Tracheophyta</taxon>
        <taxon>Spermatophyta</taxon>
        <taxon>Magnoliopsida</taxon>
        <taxon>Ranunculales</taxon>
        <taxon>Menispermaceae</taxon>
        <taxon>Menispermoideae</taxon>
        <taxon>Cissampelideae</taxon>
        <taxon>Stephania</taxon>
    </lineage>
</organism>
<comment type="caution">
    <text evidence="1">The sequence shown here is derived from an EMBL/GenBank/DDBJ whole genome shotgun (WGS) entry which is preliminary data.</text>
</comment>
<keyword evidence="2" id="KW-1185">Reference proteome</keyword>
<evidence type="ECO:0008006" key="3">
    <source>
        <dbReference type="Google" id="ProtNLM"/>
    </source>
</evidence>
<name>A0AAP0ERL6_9MAGN</name>
<evidence type="ECO:0000313" key="1">
    <source>
        <dbReference type="EMBL" id="KAK9098365.1"/>
    </source>
</evidence>
<dbReference type="EMBL" id="JBBNAF010000011">
    <property type="protein sequence ID" value="KAK9098365.1"/>
    <property type="molecule type" value="Genomic_DNA"/>
</dbReference>
<sequence length="92" mass="10361">MVATSSNHSEVLAIHEASRECVWLRNMIELIQESCGLSSIKDSLTILYEDNAACIAQLSEGFIKGDKIKHISPKFFYAYELQKNGKIDVKQI</sequence>
<evidence type="ECO:0000313" key="2">
    <source>
        <dbReference type="Proteomes" id="UP001420932"/>
    </source>
</evidence>
<dbReference type="Proteomes" id="UP001420932">
    <property type="component" value="Unassembled WGS sequence"/>
</dbReference>